<accession>A0ABY7ZJ21</accession>
<organism evidence="1 2">
    <name type="scientific">Micromonospora cathayae</name>
    <dbReference type="NCBI Taxonomy" id="3028804"/>
    <lineage>
        <taxon>Bacteria</taxon>
        <taxon>Bacillati</taxon>
        <taxon>Actinomycetota</taxon>
        <taxon>Actinomycetes</taxon>
        <taxon>Micromonosporales</taxon>
        <taxon>Micromonosporaceae</taxon>
        <taxon>Micromonospora</taxon>
    </lineage>
</organism>
<protein>
    <submittedName>
        <fullName evidence="1">Transcriptional regulator</fullName>
    </submittedName>
</protein>
<keyword evidence="2" id="KW-1185">Reference proteome</keyword>
<reference evidence="1 2" key="1">
    <citation type="submission" date="2023-02" db="EMBL/GenBank/DDBJ databases">
        <authorList>
            <person name="Mo P."/>
        </authorList>
    </citation>
    <scope>NUCLEOTIDE SEQUENCE [LARGE SCALE GENOMIC DNA]</scope>
    <source>
        <strain evidence="1 2">HUAS 3</strain>
    </source>
</reference>
<dbReference type="Proteomes" id="UP001219605">
    <property type="component" value="Chromosome"/>
</dbReference>
<evidence type="ECO:0000313" key="1">
    <source>
        <dbReference type="EMBL" id="WDZ82272.1"/>
    </source>
</evidence>
<proteinExistence type="predicted"/>
<name>A0ABY7ZJ21_9ACTN</name>
<evidence type="ECO:0000313" key="2">
    <source>
        <dbReference type="Proteomes" id="UP001219605"/>
    </source>
</evidence>
<sequence length="207" mass="21699">MSGQRIPGEVAETARKRLAAAAEDLDSNRVAGLLMELAGQSGVGPVWDEVCVPLLTGQAGRSAPEVAVEHALSEGIRTGLDVLHRSPRAPLPPSGVLLAGAEQEHHCLGLHVLAAALREQRRGALLLGPALPWAALSSAVRRARPHTVIVWSQTPVTGRAYRLVRLGRDFPAVRVFGAGPGWIEELPAPAARLTSLTAAAAVCQLPS</sequence>
<dbReference type="EMBL" id="CP118615">
    <property type="protein sequence ID" value="WDZ82272.1"/>
    <property type="molecule type" value="Genomic_DNA"/>
</dbReference>
<gene>
    <name evidence="1" type="ORF">PVK37_17380</name>
</gene>
<dbReference type="RefSeq" id="WP_275028486.1">
    <property type="nucleotide sequence ID" value="NZ_CP118615.1"/>
</dbReference>
<dbReference type="Gene3D" id="3.40.50.280">
    <property type="entry name" value="Cobalamin-binding domain"/>
    <property type="match status" value="1"/>
</dbReference>